<dbReference type="GO" id="GO:0005886">
    <property type="term" value="C:plasma membrane"/>
    <property type="evidence" value="ECO:0000318"/>
    <property type="project" value="GO_Central"/>
</dbReference>
<dbReference type="GO" id="GO:0097038">
    <property type="term" value="C:perinuclear endoplasmic reticulum"/>
    <property type="evidence" value="ECO:0000318"/>
    <property type="project" value="GO_Central"/>
</dbReference>
<dbReference type="InterPro" id="IPR000648">
    <property type="entry name" value="Oxysterol-bd"/>
</dbReference>
<evidence type="ECO:0000313" key="2">
    <source>
        <dbReference type="EMBL" id="EDQ87298.1"/>
    </source>
</evidence>
<dbReference type="GO" id="GO:0015485">
    <property type="term" value="F:cholesterol binding"/>
    <property type="evidence" value="ECO:0000318"/>
    <property type="project" value="GO_Central"/>
</dbReference>
<dbReference type="SUPFAM" id="SSF144000">
    <property type="entry name" value="Oxysterol-binding protein-like"/>
    <property type="match status" value="1"/>
</dbReference>
<dbReference type="GeneID" id="5893136"/>
<feature type="coiled-coil region" evidence="1">
    <location>
        <begin position="398"/>
        <end position="425"/>
    </location>
</feature>
<reference evidence="2 3" key="1">
    <citation type="journal article" date="2008" name="Nature">
        <title>The genome of the choanoflagellate Monosiga brevicollis and the origin of metazoans.</title>
        <authorList>
            <consortium name="JGI Sequencing"/>
            <person name="King N."/>
            <person name="Westbrook M.J."/>
            <person name="Young S.L."/>
            <person name="Kuo A."/>
            <person name="Abedin M."/>
            <person name="Chapman J."/>
            <person name="Fairclough S."/>
            <person name="Hellsten U."/>
            <person name="Isogai Y."/>
            <person name="Letunic I."/>
            <person name="Marr M."/>
            <person name="Pincus D."/>
            <person name="Putnam N."/>
            <person name="Rokas A."/>
            <person name="Wright K.J."/>
            <person name="Zuzow R."/>
            <person name="Dirks W."/>
            <person name="Good M."/>
            <person name="Goodstein D."/>
            <person name="Lemons D."/>
            <person name="Li W."/>
            <person name="Lyons J.B."/>
            <person name="Morris A."/>
            <person name="Nichols S."/>
            <person name="Richter D.J."/>
            <person name="Salamov A."/>
            <person name="Bork P."/>
            <person name="Lim W.A."/>
            <person name="Manning G."/>
            <person name="Miller W.T."/>
            <person name="McGinnis W."/>
            <person name="Shapiro H."/>
            <person name="Tjian R."/>
            <person name="Grigoriev I.V."/>
            <person name="Rokhsar D."/>
        </authorList>
    </citation>
    <scope>NUCLEOTIDE SEQUENCE [LARGE SCALE GENOMIC DNA]</scope>
    <source>
        <strain evidence="3">MX1 / ATCC 50154</strain>
    </source>
</reference>
<dbReference type="GO" id="GO:0005829">
    <property type="term" value="C:cytosol"/>
    <property type="evidence" value="ECO:0000318"/>
    <property type="project" value="GO_Central"/>
</dbReference>
<dbReference type="Pfam" id="PF01237">
    <property type="entry name" value="Oxysterol_BP"/>
    <property type="match status" value="1"/>
</dbReference>
<organism evidence="2 3">
    <name type="scientific">Monosiga brevicollis</name>
    <name type="common">Choanoflagellate</name>
    <dbReference type="NCBI Taxonomy" id="81824"/>
    <lineage>
        <taxon>Eukaryota</taxon>
        <taxon>Choanoflagellata</taxon>
        <taxon>Craspedida</taxon>
        <taxon>Salpingoecidae</taxon>
        <taxon>Monosiga</taxon>
    </lineage>
</organism>
<dbReference type="RefSeq" id="XP_001747911.1">
    <property type="nucleotide sequence ID" value="XM_001747859.1"/>
</dbReference>
<dbReference type="OMA" id="MSEPLQY"/>
<evidence type="ECO:0000313" key="3">
    <source>
        <dbReference type="Proteomes" id="UP000001357"/>
    </source>
</evidence>
<dbReference type="PANTHER" id="PTHR10972:SF203">
    <property type="entry name" value="OXYSTEROL-BINDING PROTEIN HOMOLOG 3"/>
    <property type="match status" value="1"/>
</dbReference>
<evidence type="ECO:0008006" key="4">
    <source>
        <dbReference type="Google" id="ProtNLM"/>
    </source>
</evidence>
<name>A9V513_MONBE</name>
<dbReference type="FunCoup" id="A9V513">
    <property type="interactions" value="1833"/>
</dbReference>
<keyword evidence="3" id="KW-1185">Reference proteome</keyword>
<sequence>MARHPSLWLPAPRPPPVLSCAVSGAVSWYALLMKAQVSLLVAVLDDEQDDELDESIGIEAKAGALDLAEDEPVGESLRWAADNDYERRSHLSVKHDHALQSNSLWGVLKKNIGKKLSHIAMPVTFNEPLSALQRLCEELEHSHLLDNAAAAADPRERLMWVGAFAVASYGSSHFRSGRKPFNPILGETFDEVRPERGFRFFAEQVSHHPPISVCVAESSLWTFYQEAGVKSSLRPSSLKVTPQGFIRVSFPAYDETYEWQKVVTHVEDIVSGNKWVDHHGRMCVVNCRTGDTCKVELFQYSRFKKSQKYAVKGTVIDVANPKKPFATFSGKWNEKLVRDDTQEELWTNPVPEQESIDHEFGFTKFAMELNELPPEGNGQRDLLLATDSRNRPDQRLWEEAKEEAAAEEKLRVEELQRVRRQELEAEGKQHEPRFFEYRRVPAPKPAQLPSGVPALSREAERAEWLYKGGFWRQKKEQSIKSLPPLW</sequence>
<dbReference type="EMBL" id="CH991560">
    <property type="protein sequence ID" value="EDQ87298.1"/>
    <property type="molecule type" value="Genomic_DNA"/>
</dbReference>
<keyword evidence="1" id="KW-0175">Coiled coil</keyword>
<proteinExistence type="predicted"/>
<dbReference type="Gene3D" id="2.40.160.120">
    <property type="match status" value="1"/>
</dbReference>
<protein>
    <recommendedName>
        <fullName evidence="4">Oxysterol-binding protein</fullName>
    </recommendedName>
</protein>
<dbReference type="AlphaFoldDB" id="A9V513"/>
<dbReference type="FunFam" id="2.40.160.120:FF:000005">
    <property type="entry name" value="Oxysterol-binding protein"/>
    <property type="match status" value="1"/>
</dbReference>
<dbReference type="eggNOG" id="KOG1737">
    <property type="taxonomic scope" value="Eukaryota"/>
</dbReference>
<dbReference type="InterPro" id="IPR037239">
    <property type="entry name" value="OSBP_sf"/>
</dbReference>
<dbReference type="KEGG" id="mbr:MONBRDRAFT_33369"/>
<gene>
    <name evidence="2" type="ORF">MONBRDRAFT_33369</name>
</gene>
<accession>A9V513</accession>
<dbReference type="Gene3D" id="3.30.70.3490">
    <property type="match status" value="1"/>
</dbReference>
<dbReference type="Proteomes" id="UP000001357">
    <property type="component" value="Unassembled WGS sequence"/>
</dbReference>
<evidence type="ECO:0000256" key="1">
    <source>
        <dbReference type="SAM" id="Coils"/>
    </source>
</evidence>
<dbReference type="InParanoid" id="A9V513"/>
<dbReference type="STRING" id="81824.A9V513"/>
<dbReference type="PANTHER" id="PTHR10972">
    <property type="entry name" value="OXYSTEROL-BINDING PROTEIN-RELATED"/>
    <property type="match status" value="1"/>
</dbReference>